<proteinExistence type="predicted"/>
<protein>
    <submittedName>
        <fullName evidence="1">Uncharacterized protein</fullName>
    </submittedName>
</protein>
<dbReference type="EMBL" id="KU878088">
    <property type="protein sequence ID" value="AMS01254.1"/>
    <property type="molecule type" value="Genomic_DNA"/>
</dbReference>
<organism evidence="1 2">
    <name type="scientific">Bacillus phage AR9</name>
    <dbReference type="NCBI Taxonomy" id="1815509"/>
    <lineage>
        <taxon>Viruses</taxon>
        <taxon>Duplodnaviria</taxon>
        <taxon>Heunggongvirae</taxon>
        <taxon>Uroviricota</taxon>
        <taxon>Caudoviricetes</taxon>
        <taxon>Takahashivirus</taxon>
        <taxon>Bacillus phage PBS1</taxon>
    </lineage>
</organism>
<dbReference type="Proteomes" id="UP000202618">
    <property type="component" value="Segment"/>
</dbReference>
<name>A0A172JI75_BPPB1</name>
<accession>A0A172JI75</accession>
<sequence length="116" mass="13491">MEIVVKALNVSSEVHEVEKLFRLYDNGYKNVLYGNYQNDVCLLSKDVIPKDIIKNINDNILEEIYLELLWLSKSPVFIINKLKYTEVLSYDDDGNLIVKANNDSLKDIKFYVEKGE</sequence>
<dbReference type="RefSeq" id="YP_009283074.1">
    <property type="nucleotide sequence ID" value="NC_031039.1"/>
</dbReference>
<dbReference type="KEGG" id="vg:29058888"/>
<gene>
    <name evidence="1" type="ORF">AR9_g170</name>
</gene>
<evidence type="ECO:0000313" key="2">
    <source>
        <dbReference type="Proteomes" id="UP000202618"/>
    </source>
</evidence>
<dbReference type="GeneID" id="29058888"/>
<evidence type="ECO:0000313" key="1">
    <source>
        <dbReference type="EMBL" id="AMS01254.1"/>
    </source>
</evidence>
<reference evidence="1 2" key="1">
    <citation type="journal article" date="2016" name="Virology">
        <title>The genome of AR9, a giant transducing Bacillus phage encoding two multisubunit RNA polymerases.</title>
        <authorList>
            <person name="Lavysh D."/>
            <person name="Sokolova M."/>
            <person name="Minakhin L."/>
            <person name="Yakunina M."/>
            <person name="Artamonova T."/>
            <person name="Kozyavkin S."/>
            <person name="Makarova K.S."/>
            <person name="Koonin E.V."/>
            <person name="Severinov K."/>
        </authorList>
    </citation>
    <scope>NUCLEOTIDE SEQUENCE [LARGE SCALE GENOMIC DNA]</scope>
</reference>